<comment type="caution">
    <text evidence="2">The sequence shown here is derived from an EMBL/GenBank/DDBJ whole genome shotgun (WGS) entry which is preliminary data.</text>
</comment>
<dbReference type="SUPFAM" id="SSF52821">
    <property type="entry name" value="Rhodanese/Cell cycle control phosphatase"/>
    <property type="match status" value="2"/>
</dbReference>
<dbReference type="CDD" id="cd00158">
    <property type="entry name" value="RHOD"/>
    <property type="match status" value="1"/>
</dbReference>
<dbReference type="PANTHER" id="PTHR44086:SF10">
    <property type="entry name" value="THIOSULFATE SULFURTRANSFERASE_RHODANESE-LIKE DOMAIN-CONTAINING PROTEIN 3"/>
    <property type="match status" value="1"/>
</dbReference>
<accession>A0A831LNI1</accession>
<dbReference type="Proteomes" id="UP000886162">
    <property type="component" value="Unassembled WGS sequence"/>
</dbReference>
<dbReference type="AlphaFoldDB" id="A0A831LNI1"/>
<dbReference type="Gene3D" id="3.40.250.10">
    <property type="entry name" value="Rhodanese-like domain"/>
    <property type="match status" value="2"/>
</dbReference>
<evidence type="ECO:0000259" key="1">
    <source>
        <dbReference type="PROSITE" id="PS50206"/>
    </source>
</evidence>
<evidence type="ECO:0000313" key="2">
    <source>
        <dbReference type="EMBL" id="HDR46936.1"/>
    </source>
</evidence>
<feature type="domain" description="Rhodanese" evidence="1">
    <location>
        <begin position="42"/>
        <end position="131"/>
    </location>
</feature>
<name>A0A831LNI1_9BACT</name>
<dbReference type="Pfam" id="PF00581">
    <property type="entry name" value="Rhodanese"/>
    <property type="match status" value="2"/>
</dbReference>
<dbReference type="InterPro" id="IPR001763">
    <property type="entry name" value="Rhodanese-like_dom"/>
</dbReference>
<reference evidence="2" key="1">
    <citation type="journal article" date="2020" name="mSystems">
        <title>Genome- and Community-Level Interaction Insights into Carbon Utilization and Element Cycling Functions of Hydrothermarchaeota in Hydrothermal Sediment.</title>
        <authorList>
            <person name="Zhou Z."/>
            <person name="Liu Y."/>
            <person name="Xu W."/>
            <person name="Pan J."/>
            <person name="Luo Z.H."/>
            <person name="Li M."/>
        </authorList>
    </citation>
    <scope>NUCLEOTIDE SEQUENCE [LARGE SCALE GENOMIC DNA]</scope>
    <source>
        <strain evidence="2">SpSt-1220</strain>
    </source>
</reference>
<dbReference type="InterPro" id="IPR036873">
    <property type="entry name" value="Rhodanese-like_dom_sf"/>
</dbReference>
<organism evidence="2">
    <name type="scientific">Geoalkalibacter subterraneus</name>
    <dbReference type="NCBI Taxonomy" id="483547"/>
    <lineage>
        <taxon>Bacteria</taxon>
        <taxon>Pseudomonadati</taxon>
        <taxon>Thermodesulfobacteriota</taxon>
        <taxon>Desulfuromonadia</taxon>
        <taxon>Desulfuromonadales</taxon>
        <taxon>Geoalkalibacteraceae</taxon>
        <taxon>Geoalkalibacter</taxon>
    </lineage>
</organism>
<protein>
    <submittedName>
        <fullName evidence="2">Rhodanese</fullName>
    </submittedName>
</protein>
<sequence>MSPKAAGLAVKMGYTQVKVHLQGDPGWQESGRVLTASDAFILDGNIILIDLRAPELAQKGHIPGAVSIPFEQLEDSWEQFPSFARAPIIFYGEGDQAAEAVEMLKTWGYLNLYVVAGGFERWIKEGFPVTEGAPATEVEWVRTLEEGEIALEDFRKVLKVQPADTLILDVRGPAEVAEGMLPGARNIPLDQLESRVSELPKDKKILVYCSTGARASMAREVLVKAGLDARFVTATLRCSDGECSVDQ</sequence>
<dbReference type="SMART" id="SM00450">
    <property type="entry name" value="RHOD"/>
    <property type="match status" value="2"/>
</dbReference>
<dbReference type="PANTHER" id="PTHR44086">
    <property type="entry name" value="THIOSULFATE SULFURTRANSFERASE RDL2, MITOCHONDRIAL-RELATED"/>
    <property type="match status" value="1"/>
</dbReference>
<proteinExistence type="predicted"/>
<gene>
    <name evidence="2" type="ORF">ENN94_04470</name>
</gene>
<dbReference type="PROSITE" id="PS50206">
    <property type="entry name" value="RHODANESE_3"/>
    <property type="match status" value="2"/>
</dbReference>
<dbReference type="EMBL" id="DSDO01000311">
    <property type="protein sequence ID" value="HDR46936.1"/>
    <property type="molecule type" value="Genomic_DNA"/>
</dbReference>
<dbReference type="GO" id="GO:0004792">
    <property type="term" value="F:thiosulfate-cyanide sulfurtransferase activity"/>
    <property type="evidence" value="ECO:0007669"/>
    <property type="project" value="TreeGrafter"/>
</dbReference>
<feature type="domain" description="Rhodanese" evidence="1">
    <location>
        <begin position="161"/>
        <end position="244"/>
    </location>
</feature>